<keyword evidence="1" id="KW-0472">Membrane</keyword>
<feature type="chain" id="PRO_5045920210" evidence="2">
    <location>
        <begin position="18"/>
        <end position="1139"/>
    </location>
</feature>
<comment type="subcellular location">
    <subcellularLocation>
        <location evidence="1">Cell outer membrane</location>
        <topology evidence="1">Multi-pass membrane protein</topology>
    </subcellularLocation>
</comment>
<dbReference type="PROSITE" id="PS52016">
    <property type="entry name" value="TONB_DEPENDENT_REC_3"/>
    <property type="match status" value="1"/>
</dbReference>
<dbReference type="SUPFAM" id="SSF56935">
    <property type="entry name" value="Porins"/>
    <property type="match status" value="1"/>
</dbReference>
<sequence>MKVTAFLVLFACTQAVARTSNGQSITLSVKDAPAKEVFREIQKQSGKSLMVSEAVLSRIGKLTLHIKDQALEKVLERCLQKDRFTYTNVDGVIVITEKPEMVPPTDLAPAVDTSGFVVTGKIVDAAGNPLPGASVSRAGTRDGAAADAGGNFRLKVPSGTATLVISYIGYQPLHLEVSHAGFHTIVLKPADAKVDEVVVVGYGTQKKASLTSAISSIDTKDMMSIPAANLSNVLAGRASGTFVQSGSGVPGKSSIVRIRSSSSWNSSGPLIVIDGVARDQATFDALDPNQVQSITILKDAASAAIYGSRSSDGVLLVTTKTGKAGKAMVQFSSLFGVYSKPEIDVKYLSMDESMDLYNSTHTGTADFRFNQYDRDWIHKNNPEGNLHYDEAYQHPFTQRHSLNVSGGTDRVAYFIGGTFYDEKGFLPQLGYQKYNLRSNVQVAITKDLSLGLNLSYNKGGRSRFYTIEGKDDDLSGFYEKLKYIMPPTTFAYIDGKPMSPTWVSNPIELMKNGGYLHVNKQYIDGIINLEYKVPFIKGLTLKGVADLYNGNDFSKAYAIQPLLYQFKLDPKSGIQQLYTNEIIGTKVATAPAQPFIGNENGRTSSYQINAIASYDKHFGNHNLNIVGVYEQSDGYYNYSSIYKYNFPVNTTDQFPFASQASGDTKANGFETYLDARVSYVGRVNYDYQHKYLVSASLRADGSSKFSKDNRWGYFPAASLGWVMSEEPFLANLKKKGLDMLKIRASYGSTGNDNIPAWLFKEIYNASSTPFYLGDPGSSKSILAYNGIAQTNYTWEGAKSYNAGVDLNFKQHWSVVADVWTKNTFNILGQRILAIPVEFGASYPIENYGRMNAKGMDLELGYLDGKIGKDFLFDVKANFGLATTNVLKKDKALGATPADDPVGKPLNYQAGYDAIGILRTDADVNALPAGYTIFGAAPAKGMMNFTDVGGPDGKPDGRIDSYDKVVVAKYSNAVVPGSSNQSNNAPIAYGLSISMGYKNFRLSMLLAGLAGYKVIYNDPWGRNGGNIPYPAYYGDSWSETNPNGKFPKLYNASGNQRQDYSVVSALNTFSGDFLRLKNLNLSYDLSPALLKRAGLSSAQVFAGATNLFCLRKFKLYDPEVYSFGSYPIMTNVSLGFNVQF</sequence>
<keyword evidence="5" id="KW-1185">Reference proteome</keyword>
<dbReference type="Pfam" id="PF13715">
    <property type="entry name" value="CarbopepD_reg_2"/>
    <property type="match status" value="1"/>
</dbReference>
<keyword evidence="1" id="KW-0998">Cell outer membrane</keyword>
<protein>
    <submittedName>
        <fullName evidence="4">SusC/RagA family TonB-linked outer membrane protein</fullName>
    </submittedName>
</protein>
<dbReference type="InterPro" id="IPR023996">
    <property type="entry name" value="TonB-dep_OMP_SusC/RagA"/>
</dbReference>
<dbReference type="RefSeq" id="WP_211972727.1">
    <property type="nucleotide sequence ID" value="NZ_CBFHAM010000001.1"/>
</dbReference>
<evidence type="ECO:0000256" key="2">
    <source>
        <dbReference type="SAM" id="SignalP"/>
    </source>
</evidence>
<evidence type="ECO:0000313" key="4">
    <source>
        <dbReference type="EMBL" id="MBS0027621.1"/>
    </source>
</evidence>
<comment type="similarity">
    <text evidence="1">Belongs to the TonB-dependent receptor family.</text>
</comment>
<dbReference type="InterPro" id="IPR039426">
    <property type="entry name" value="TonB-dep_rcpt-like"/>
</dbReference>
<feature type="signal peptide" evidence="2">
    <location>
        <begin position="1"/>
        <end position="17"/>
    </location>
</feature>
<evidence type="ECO:0000313" key="5">
    <source>
        <dbReference type="Proteomes" id="UP000676386"/>
    </source>
</evidence>
<dbReference type="Gene3D" id="2.170.130.10">
    <property type="entry name" value="TonB-dependent receptor, plug domain"/>
    <property type="match status" value="1"/>
</dbReference>
<name>A0ABS5IXW0_9BACT</name>
<reference evidence="4 5" key="1">
    <citation type="submission" date="2021-04" db="EMBL/GenBank/DDBJ databases">
        <title>Chitinophaga sp. nov., isolated from the rhizosphere soil.</title>
        <authorList>
            <person name="He S."/>
        </authorList>
    </citation>
    <scope>NUCLEOTIDE SEQUENCE [LARGE SCALE GENOMIC DNA]</scope>
    <source>
        <strain evidence="4 5">2R12</strain>
    </source>
</reference>
<keyword evidence="1" id="KW-0812">Transmembrane</keyword>
<keyword evidence="1" id="KW-1134">Transmembrane beta strand</keyword>
<accession>A0ABS5IXW0</accession>
<dbReference type="Gene3D" id="2.60.40.1120">
    <property type="entry name" value="Carboxypeptidase-like, regulatory domain"/>
    <property type="match status" value="1"/>
</dbReference>
<gene>
    <name evidence="4" type="ORF">KE626_09905</name>
</gene>
<dbReference type="InterPro" id="IPR012910">
    <property type="entry name" value="Plug_dom"/>
</dbReference>
<dbReference type="NCBIfam" id="TIGR04057">
    <property type="entry name" value="SusC_RagA_signa"/>
    <property type="match status" value="1"/>
</dbReference>
<keyword evidence="2" id="KW-0732">Signal</keyword>
<evidence type="ECO:0000256" key="1">
    <source>
        <dbReference type="PROSITE-ProRule" id="PRU01360"/>
    </source>
</evidence>
<keyword evidence="1" id="KW-0813">Transport</keyword>
<dbReference type="Pfam" id="PF07715">
    <property type="entry name" value="Plug"/>
    <property type="match status" value="1"/>
</dbReference>
<dbReference type="NCBIfam" id="TIGR04056">
    <property type="entry name" value="OMP_RagA_SusC"/>
    <property type="match status" value="1"/>
</dbReference>
<dbReference type="EMBL" id="JAGTXB010000004">
    <property type="protein sequence ID" value="MBS0027621.1"/>
    <property type="molecule type" value="Genomic_DNA"/>
</dbReference>
<comment type="caution">
    <text evidence="4">The sequence shown here is derived from an EMBL/GenBank/DDBJ whole genome shotgun (WGS) entry which is preliminary data.</text>
</comment>
<dbReference type="InterPro" id="IPR023997">
    <property type="entry name" value="TonB-dep_OMP_SusC/RagA_CS"/>
</dbReference>
<evidence type="ECO:0000259" key="3">
    <source>
        <dbReference type="Pfam" id="PF07715"/>
    </source>
</evidence>
<feature type="domain" description="TonB-dependent receptor plug" evidence="3">
    <location>
        <begin position="207"/>
        <end position="314"/>
    </location>
</feature>
<proteinExistence type="inferred from homology"/>
<dbReference type="SUPFAM" id="SSF49464">
    <property type="entry name" value="Carboxypeptidase regulatory domain-like"/>
    <property type="match status" value="1"/>
</dbReference>
<dbReference type="InterPro" id="IPR008969">
    <property type="entry name" value="CarboxyPept-like_regulatory"/>
</dbReference>
<dbReference type="InterPro" id="IPR037066">
    <property type="entry name" value="Plug_dom_sf"/>
</dbReference>
<organism evidence="4 5">
    <name type="scientific">Chitinophaga hostae</name>
    <dbReference type="NCBI Taxonomy" id="2831022"/>
    <lineage>
        <taxon>Bacteria</taxon>
        <taxon>Pseudomonadati</taxon>
        <taxon>Bacteroidota</taxon>
        <taxon>Chitinophagia</taxon>
        <taxon>Chitinophagales</taxon>
        <taxon>Chitinophagaceae</taxon>
        <taxon>Chitinophaga</taxon>
    </lineage>
</organism>
<dbReference type="Proteomes" id="UP000676386">
    <property type="component" value="Unassembled WGS sequence"/>
</dbReference>